<dbReference type="SUPFAM" id="SSF54403">
    <property type="entry name" value="Cystatin/monellin"/>
    <property type="match status" value="2"/>
</dbReference>
<gene>
    <name evidence="4" type="ORF">A5889_000753</name>
    <name evidence="3" type="ORF">A5889_002328</name>
</gene>
<dbReference type="Gene3D" id="3.10.450.40">
    <property type="match status" value="2"/>
</dbReference>
<evidence type="ECO:0000313" key="5">
    <source>
        <dbReference type="Proteomes" id="UP000196151"/>
    </source>
</evidence>
<keyword evidence="5" id="KW-1185">Reference proteome</keyword>
<feature type="domain" description="Cell wall elongation regulator TseB-like" evidence="2">
    <location>
        <begin position="47"/>
        <end position="91"/>
    </location>
</feature>
<proteinExistence type="predicted"/>
<dbReference type="AlphaFoldDB" id="A0A200J8Q6"/>
<keyword evidence="1" id="KW-0472">Membrane</keyword>
<sequence length="168" mass="19357">MQEKKEQNEVRKRKILLGIITALLVMIVLVVIFYVRATHPWKQAEKEATAIAKEYAQLESVDNFYWFTRKETSFAVTGKDAKGEELVVIIPKSGKNITVLNQKDGVEEGHIRQIMSTDYKEKDIQKISLGLYEDKPTWEVITKNDDGALSYYLLSFEKAEEIMIIKNV</sequence>
<reference evidence="4" key="2">
    <citation type="submission" date="2017-05" db="EMBL/GenBank/DDBJ databases">
        <authorList>
            <consortium name="The Broad Institute Genomics Platform"/>
            <consortium name="The Broad Institute Genomic Center for Infectious Diseases"/>
            <person name="Earl A."/>
            <person name="Manson A."/>
            <person name="Schwartman J."/>
            <person name="Gilmore M."/>
            <person name="Abouelleil A."/>
            <person name="Cao P."/>
            <person name="Chapman S."/>
            <person name="Cusick C."/>
            <person name="Shea T."/>
            <person name="Young S."/>
            <person name="Neafsey D."/>
            <person name="Nusbaum C."/>
            <person name="Birren B."/>
        </authorList>
    </citation>
    <scope>NUCLEOTIDE SEQUENCE</scope>
    <source>
        <strain evidence="4">9D6_DIV0238</strain>
    </source>
</reference>
<dbReference type="RefSeq" id="WP_087641389.1">
    <property type="nucleotide sequence ID" value="NZ_CP147246.1"/>
</dbReference>
<name>A0A200J8Q6_9ENTE</name>
<reference evidence="4" key="3">
    <citation type="submission" date="2024-03" db="EMBL/GenBank/DDBJ databases">
        <title>The Genome Sequence of Enterococcus sp. DIV0238c.</title>
        <authorList>
            <consortium name="The Broad Institute Genomics Platform"/>
            <consortium name="The Broad Institute Microbial Omics Core"/>
            <consortium name="The Broad Institute Genomic Center for Infectious Diseases"/>
            <person name="Earl A."/>
            <person name="Manson A."/>
            <person name="Gilmore M."/>
            <person name="Schwartman J."/>
            <person name="Shea T."/>
            <person name="Abouelleil A."/>
            <person name="Cao P."/>
            <person name="Chapman S."/>
            <person name="Cusick C."/>
            <person name="Young S."/>
            <person name="Neafsey D."/>
            <person name="Nusbaum C."/>
            <person name="Birren B."/>
        </authorList>
    </citation>
    <scope>NUCLEOTIDE SEQUENCE</scope>
    <source>
        <strain evidence="4">9D6_DIV0238</strain>
    </source>
</reference>
<organism evidence="3">
    <name type="scientific">Candidatus Enterococcus dunnyi</name>
    <dbReference type="NCBI Taxonomy" id="1834192"/>
    <lineage>
        <taxon>Bacteria</taxon>
        <taxon>Bacillati</taxon>
        <taxon>Bacillota</taxon>
        <taxon>Bacilli</taxon>
        <taxon>Lactobacillales</taxon>
        <taxon>Enterococcaceae</taxon>
        <taxon>Enterococcus</taxon>
    </lineage>
</organism>
<dbReference type="EMBL" id="CP147246">
    <property type="protein sequence ID" value="WYJ93257.1"/>
    <property type="molecule type" value="Genomic_DNA"/>
</dbReference>
<evidence type="ECO:0000259" key="2">
    <source>
        <dbReference type="Pfam" id="PF17881"/>
    </source>
</evidence>
<feature type="transmembrane region" description="Helical" evidence="1">
    <location>
        <begin position="15"/>
        <end position="35"/>
    </location>
</feature>
<dbReference type="EMBL" id="NIBQ01000002">
    <property type="protein sequence ID" value="OUZ33613.1"/>
    <property type="molecule type" value="Genomic_DNA"/>
</dbReference>
<dbReference type="OrthoDB" id="2242521at2"/>
<dbReference type="InterPro" id="IPR046350">
    <property type="entry name" value="Cystatin_sf"/>
</dbReference>
<evidence type="ECO:0000313" key="3">
    <source>
        <dbReference type="EMBL" id="OUZ33613.1"/>
    </source>
</evidence>
<accession>A0A200J8Q6</accession>
<evidence type="ECO:0000256" key="1">
    <source>
        <dbReference type="SAM" id="Phobius"/>
    </source>
</evidence>
<dbReference type="Pfam" id="PF17881">
    <property type="entry name" value="TseB"/>
    <property type="match status" value="1"/>
</dbReference>
<protein>
    <recommendedName>
        <fullName evidence="2">Cell wall elongation regulator TseB-like domain-containing protein</fullName>
    </recommendedName>
</protein>
<keyword evidence="1" id="KW-1133">Transmembrane helix</keyword>
<keyword evidence="1" id="KW-0812">Transmembrane</keyword>
<dbReference type="InterPro" id="IPR041401">
    <property type="entry name" value="TseB-like_dom"/>
</dbReference>
<dbReference type="Proteomes" id="UP000196151">
    <property type="component" value="Chromosome"/>
</dbReference>
<evidence type="ECO:0000313" key="4">
    <source>
        <dbReference type="EMBL" id="WYJ93257.1"/>
    </source>
</evidence>
<reference evidence="3" key="1">
    <citation type="submission" date="2017-05" db="EMBL/GenBank/DDBJ databases">
        <title>The Genome Sequence of Enterococcus sp. 9D6_DIV0238.</title>
        <authorList>
            <consortium name="The Broad Institute Genomics Platform"/>
            <consortium name="The Broad Institute Genomic Center for Infectious Diseases"/>
            <person name="Earl A."/>
            <person name="Manson A."/>
            <person name="Schwartman J."/>
            <person name="Gilmore M."/>
            <person name="Abouelleil A."/>
            <person name="Cao P."/>
            <person name="Chapman S."/>
            <person name="Cusick C."/>
            <person name="Shea T."/>
            <person name="Young S."/>
            <person name="Neafsey D."/>
            <person name="Nusbaum C."/>
            <person name="Birren B."/>
        </authorList>
    </citation>
    <scope>NUCLEOTIDE SEQUENCE [LARGE SCALE GENOMIC DNA]</scope>
    <source>
        <strain evidence="3">9D6_DIV0238</strain>
    </source>
</reference>